<organism evidence="5 6">
    <name type="scientific">Branchiostoma floridae</name>
    <name type="common">Florida lancelet</name>
    <name type="synonym">Amphioxus</name>
    <dbReference type="NCBI Taxonomy" id="7739"/>
    <lineage>
        <taxon>Eukaryota</taxon>
        <taxon>Metazoa</taxon>
        <taxon>Chordata</taxon>
        <taxon>Cephalochordata</taxon>
        <taxon>Leptocardii</taxon>
        <taxon>Amphioxiformes</taxon>
        <taxon>Branchiostomatidae</taxon>
        <taxon>Branchiostoma</taxon>
    </lineage>
</organism>
<dbReference type="Pfam" id="PF15487">
    <property type="entry name" value="FAM220"/>
    <property type="match status" value="1"/>
</dbReference>
<dbReference type="PROSITE" id="PS50088">
    <property type="entry name" value="ANK_REPEAT"/>
    <property type="match status" value="2"/>
</dbReference>
<dbReference type="PANTHER" id="PTHR31980:SF1">
    <property type="entry name" value="PROTEIN FAM220A"/>
    <property type="match status" value="1"/>
</dbReference>
<dbReference type="GeneID" id="118428640"/>
<dbReference type="SMART" id="SM00248">
    <property type="entry name" value="ANK"/>
    <property type="match status" value="4"/>
</dbReference>
<evidence type="ECO:0000256" key="2">
    <source>
        <dbReference type="SAM" id="MobiDB-lite"/>
    </source>
</evidence>
<dbReference type="InterPro" id="IPR036770">
    <property type="entry name" value="Ankyrin_rpt-contain_sf"/>
</dbReference>
<evidence type="ECO:0000313" key="5">
    <source>
        <dbReference type="Proteomes" id="UP000001554"/>
    </source>
</evidence>
<keyword evidence="3" id="KW-0812">Transmembrane</keyword>
<reference evidence="5" key="1">
    <citation type="journal article" date="2020" name="Nat. Ecol. Evol.">
        <title>Deeply conserved synteny resolves early events in vertebrate evolution.</title>
        <authorList>
            <person name="Simakov O."/>
            <person name="Marletaz F."/>
            <person name="Yue J.X."/>
            <person name="O'Connell B."/>
            <person name="Jenkins J."/>
            <person name="Brandt A."/>
            <person name="Calef R."/>
            <person name="Tung C.H."/>
            <person name="Huang T.K."/>
            <person name="Schmutz J."/>
            <person name="Satoh N."/>
            <person name="Yu J.K."/>
            <person name="Putnam N.H."/>
            <person name="Green R.E."/>
            <person name="Rokhsar D.S."/>
        </authorList>
    </citation>
    <scope>NUCLEOTIDE SEQUENCE [LARGE SCALE GENOMIC DNA]</scope>
    <source>
        <strain evidence="5">S238N-H82</strain>
    </source>
</reference>
<sequence>MARGVKDLRDLICLSRLTIRDSDEEMDLSDTDADYGNFRTSSSLENGDVFRKDAGVASSILATQRTSTASKDELFEPHVNLRRSKKAPLPPVGIGSRPSSSASSGSDTAPDARSVGHDGNFDGILGYMDEAVIADWLMRTNVMVEELSDWCCHGDNYVRFAHFWLSGIPPAQRTQLIGMEVGIFFYVGGTAAVGIVRDEMERAFRTGRESGDVTSLALRKLLSAVLREYPTKLLTSKGPHIFLEKLDVLTSGRSEEYRATLTDVKVRTRNKQFVQWVLALRAFALLSVWHAAVGFYRTITCPGAQGGLADEQDQGTVTADSLEERCVQAVQSGAVDVLHYLSKVKKADLGVRDGENRTLVFIAVTHNQPKVLTYLLTKVHPRPDINLPSCTGNTPLHAAVNAGNVELVKTLVKAGAEVNTANPQCDSATPLHLAVLHGDKETCEVLLSAGAQVSAEMGGQTAAHLAADLGHLEIQQLLLTCAGTPMQTS</sequence>
<dbReference type="InterPro" id="IPR029155">
    <property type="entry name" value="SIPAR"/>
</dbReference>
<dbReference type="PRINTS" id="PR01415">
    <property type="entry name" value="ANKYRIN"/>
</dbReference>
<protein>
    <submittedName>
        <fullName evidence="6">Uncharacterized protein LOC118428640</fullName>
    </submittedName>
</protein>
<feature type="transmembrane region" description="Helical" evidence="3">
    <location>
        <begin position="273"/>
        <end position="296"/>
    </location>
</feature>
<keyword evidence="5" id="KW-1185">Reference proteome</keyword>
<evidence type="ECO:0000256" key="3">
    <source>
        <dbReference type="SAM" id="Phobius"/>
    </source>
</evidence>
<dbReference type="InterPro" id="IPR002110">
    <property type="entry name" value="Ankyrin_rpt"/>
</dbReference>
<dbReference type="InterPro" id="IPR040355">
    <property type="entry name" value="FAM220A"/>
</dbReference>
<reference evidence="6" key="2">
    <citation type="submission" date="2025-08" db="UniProtKB">
        <authorList>
            <consortium name="RefSeq"/>
        </authorList>
    </citation>
    <scope>IDENTIFICATION</scope>
    <source>
        <strain evidence="6">S238N-H82</strain>
        <tissue evidence="6">Testes</tissue>
    </source>
</reference>
<keyword evidence="1" id="KW-0040">ANK repeat</keyword>
<dbReference type="OMA" id="NKQYAQW"/>
<feature type="region of interest" description="Disordered" evidence="2">
    <location>
        <begin position="85"/>
        <end position="115"/>
    </location>
</feature>
<dbReference type="Proteomes" id="UP000001554">
    <property type="component" value="Chromosome 13"/>
</dbReference>
<keyword evidence="3" id="KW-1133">Transmembrane helix</keyword>
<dbReference type="Gene3D" id="1.25.40.20">
    <property type="entry name" value="Ankyrin repeat-containing domain"/>
    <property type="match status" value="1"/>
</dbReference>
<proteinExistence type="predicted"/>
<feature type="repeat" description="ANK" evidence="1">
    <location>
        <begin position="391"/>
        <end position="423"/>
    </location>
</feature>
<evidence type="ECO:0000256" key="1">
    <source>
        <dbReference type="PROSITE-ProRule" id="PRU00023"/>
    </source>
</evidence>
<feature type="compositionally biased region" description="Low complexity" evidence="2">
    <location>
        <begin position="93"/>
        <end position="106"/>
    </location>
</feature>
<gene>
    <name evidence="6" type="primary">LOC118428640</name>
</gene>
<dbReference type="SUPFAM" id="SSF48403">
    <property type="entry name" value="Ankyrin repeat"/>
    <property type="match status" value="1"/>
</dbReference>
<dbReference type="PANTHER" id="PTHR31980">
    <property type="entry name" value="PROTEIN FAM220A"/>
    <property type="match status" value="1"/>
</dbReference>
<keyword evidence="3" id="KW-0472">Membrane</keyword>
<evidence type="ECO:0000313" key="6">
    <source>
        <dbReference type="RefSeq" id="XP_035694641.1"/>
    </source>
</evidence>
<feature type="transmembrane region" description="Helical" evidence="3">
    <location>
        <begin position="176"/>
        <end position="196"/>
    </location>
</feature>
<name>A0A9J7N806_BRAFL</name>
<dbReference type="Pfam" id="PF12796">
    <property type="entry name" value="Ank_2"/>
    <property type="match status" value="2"/>
</dbReference>
<dbReference type="PROSITE" id="PS50297">
    <property type="entry name" value="ANK_REP_REGION"/>
    <property type="match status" value="2"/>
</dbReference>
<dbReference type="RefSeq" id="XP_035694641.1">
    <property type="nucleotide sequence ID" value="XM_035838748.1"/>
</dbReference>
<feature type="repeat" description="ANK" evidence="1">
    <location>
        <begin position="426"/>
        <end position="458"/>
    </location>
</feature>
<feature type="domain" description="SIPAR" evidence="4">
    <location>
        <begin position="6"/>
        <end position="286"/>
    </location>
</feature>
<dbReference type="OrthoDB" id="60433at2759"/>
<dbReference type="AlphaFoldDB" id="A0A9J7N806"/>
<dbReference type="KEGG" id="bfo:118428640"/>
<accession>A0A9J7N806</accession>
<evidence type="ECO:0000259" key="4">
    <source>
        <dbReference type="Pfam" id="PF15487"/>
    </source>
</evidence>